<dbReference type="Gene3D" id="3.30.70.3040">
    <property type="match status" value="1"/>
</dbReference>
<gene>
    <name evidence="3" type="ORF">HNR21_006025</name>
</gene>
<keyword evidence="1" id="KW-0812">Transmembrane</keyword>
<proteinExistence type="predicted"/>
<organism evidence="3 4">
    <name type="scientific">Thermomonospora cellulosilytica</name>
    <dbReference type="NCBI Taxonomy" id="1411118"/>
    <lineage>
        <taxon>Bacteria</taxon>
        <taxon>Bacillati</taxon>
        <taxon>Actinomycetota</taxon>
        <taxon>Actinomycetes</taxon>
        <taxon>Streptosporangiales</taxon>
        <taxon>Thermomonosporaceae</taxon>
        <taxon>Thermomonospora</taxon>
    </lineage>
</organism>
<accession>A0A7W3N466</accession>
<sequence length="199" mass="20913">MNTQRRLRDALTAVGDTLGPQDVPELRLPPERPRASRRAAPLAVAAALAAVTAGTFLAFAPAGGDGREPAARPSRTAASAPVHERNLSVFLCGRDSGNPACGRRDVTAAQRADVQRRLAALPEVRSVTFESAQQATERLRTRIAENPGTTASLQPGSVPAVFRVVLRAPERYTAVTAAIAALPGVDVIVPGHPLAVPRR</sequence>
<keyword evidence="1" id="KW-1133">Transmembrane helix</keyword>
<comment type="caution">
    <text evidence="3">The sequence shown here is derived from an EMBL/GenBank/DDBJ whole genome shotgun (WGS) entry which is preliminary data.</text>
</comment>
<keyword evidence="4" id="KW-1185">Reference proteome</keyword>
<evidence type="ECO:0000313" key="3">
    <source>
        <dbReference type="EMBL" id="MBA9007143.1"/>
    </source>
</evidence>
<dbReference type="InterPro" id="IPR040690">
    <property type="entry name" value="FtsX_ECD"/>
</dbReference>
<dbReference type="AlphaFoldDB" id="A0A7W3N466"/>
<reference evidence="3 4" key="1">
    <citation type="submission" date="2020-08" db="EMBL/GenBank/DDBJ databases">
        <title>Sequencing the genomes of 1000 actinobacteria strains.</title>
        <authorList>
            <person name="Klenk H.-P."/>
        </authorList>
    </citation>
    <scope>NUCLEOTIDE SEQUENCE [LARGE SCALE GENOMIC DNA]</scope>
    <source>
        <strain evidence="3 4">DSM 45823</strain>
    </source>
</reference>
<keyword evidence="1" id="KW-0472">Membrane</keyword>
<dbReference type="EMBL" id="JACJII010000001">
    <property type="protein sequence ID" value="MBA9007143.1"/>
    <property type="molecule type" value="Genomic_DNA"/>
</dbReference>
<evidence type="ECO:0000313" key="4">
    <source>
        <dbReference type="Proteomes" id="UP000539313"/>
    </source>
</evidence>
<protein>
    <recommendedName>
        <fullName evidence="2">FtsX extracellular domain-containing protein</fullName>
    </recommendedName>
</protein>
<name>A0A7W3N466_9ACTN</name>
<evidence type="ECO:0000256" key="1">
    <source>
        <dbReference type="SAM" id="Phobius"/>
    </source>
</evidence>
<feature type="domain" description="FtsX extracellular" evidence="2">
    <location>
        <begin position="88"/>
        <end position="186"/>
    </location>
</feature>
<evidence type="ECO:0000259" key="2">
    <source>
        <dbReference type="Pfam" id="PF18075"/>
    </source>
</evidence>
<feature type="transmembrane region" description="Helical" evidence="1">
    <location>
        <begin position="39"/>
        <end position="60"/>
    </location>
</feature>
<dbReference type="Proteomes" id="UP000539313">
    <property type="component" value="Unassembled WGS sequence"/>
</dbReference>
<dbReference type="RefSeq" id="WP_182707801.1">
    <property type="nucleotide sequence ID" value="NZ_JACJII010000001.1"/>
</dbReference>
<dbReference type="Pfam" id="PF18075">
    <property type="entry name" value="FtsX_ECD"/>
    <property type="match status" value="1"/>
</dbReference>